<comment type="similarity">
    <text evidence="2">Belongs to the oxygen-dependent FAD-linked oxidoreductase family.</text>
</comment>
<dbReference type="InterPro" id="IPR050416">
    <property type="entry name" value="FAD-linked_Oxidoreductase"/>
</dbReference>
<dbReference type="Gene3D" id="3.30.465.10">
    <property type="match status" value="1"/>
</dbReference>
<dbReference type="PANTHER" id="PTHR42973">
    <property type="entry name" value="BINDING OXIDOREDUCTASE, PUTATIVE (AFU_ORTHOLOGUE AFUA_1G17690)-RELATED"/>
    <property type="match status" value="1"/>
</dbReference>
<reference evidence="7 8" key="1">
    <citation type="submission" date="2023-11" db="EMBL/GenBank/DDBJ databases">
        <title>Draft genome sequence and annotation of the polyextremotolerant black yeast-like fungus Aureobasidium pullulans NRRL 62042.</title>
        <authorList>
            <person name="Dielentheis-Frenken M.R.E."/>
            <person name="Wibberg D."/>
            <person name="Blank L.M."/>
            <person name="Tiso T."/>
        </authorList>
    </citation>
    <scope>NUCLEOTIDE SEQUENCE [LARGE SCALE GENOMIC DNA]</scope>
    <source>
        <strain evidence="7 8">NRRL 62042</strain>
    </source>
</reference>
<evidence type="ECO:0000256" key="2">
    <source>
        <dbReference type="ARBA" id="ARBA00005466"/>
    </source>
</evidence>
<dbReference type="InterPro" id="IPR016169">
    <property type="entry name" value="FAD-bd_PCMH_sub2"/>
</dbReference>
<keyword evidence="3" id="KW-0285">Flavoprotein</keyword>
<dbReference type="InterPro" id="IPR016167">
    <property type="entry name" value="FAD-bd_PCMH_sub1"/>
</dbReference>
<proteinExistence type="inferred from homology"/>
<comment type="caution">
    <text evidence="7">The sequence shown here is derived from an EMBL/GenBank/DDBJ whole genome shotgun (WGS) entry which is preliminary data.</text>
</comment>
<evidence type="ECO:0000256" key="1">
    <source>
        <dbReference type="ARBA" id="ARBA00001974"/>
    </source>
</evidence>
<protein>
    <recommendedName>
        <fullName evidence="6">FAD-binding PCMH-type domain-containing protein</fullName>
    </recommendedName>
</protein>
<evidence type="ECO:0000313" key="8">
    <source>
        <dbReference type="Proteomes" id="UP001341245"/>
    </source>
</evidence>
<dbReference type="InterPro" id="IPR012951">
    <property type="entry name" value="BBE"/>
</dbReference>
<keyword evidence="8" id="KW-1185">Reference proteome</keyword>
<keyword evidence="5" id="KW-0560">Oxidoreductase</keyword>
<dbReference type="PANTHER" id="PTHR42973:SF39">
    <property type="entry name" value="FAD-BINDING PCMH-TYPE DOMAIN-CONTAINING PROTEIN"/>
    <property type="match status" value="1"/>
</dbReference>
<evidence type="ECO:0000259" key="6">
    <source>
        <dbReference type="PROSITE" id="PS51387"/>
    </source>
</evidence>
<accession>A0ABR0TF14</accession>
<dbReference type="EMBL" id="JASGXD010000010">
    <property type="protein sequence ID" value="KAK6002937.1"/>
    <property type="molecule type" value="Genomic_DNA"/>
</dbReference>
<name>A0ABR0TF14_AURPU</name>
<keyword evidence="4" id="KW-0274">FAD</keyword>
<dbReference type="Gene3D" id="3.30.43.10">
    <property type="entry name" value="Uridine Diphospho-n-acetylenolpyruvylglucosamine Reductase, domain 2"/>
    <property type="match status" value="1"/>
</dbReference>
<dbReference type="InterPro" id="IPR016166">
    <property type="entry name" value="FAD-bd_PCMH"/>
</dbReference>
<dbReference type="SUPFAM" id="SSF56176">
    <property type="entry name" value="FAD-binding/transporter-associated domain-like"/>
    <property type="match status" value="1"/>
</dbReference>
<dbReference type="Proteomes" id="UP001341245">
    <property type="component" value="Unassembled WGS sequence"/>
</dbReference>
<feature type="domain" description="FAD-binding PCMH-type" evidence="6">
    <location>
        <begin position="59"/>
        <end position="231"/>
    </location>
</feature>
<dbReference type="InterPro" id="IPR036318">
    <property type="entry name" value="FAD-bd_PCMH-like_sf"/>
</dbReference>
<comment type="cofactor">
    <cofactor evidence="1">
        <name>FAD</name>
        <dbReference type="ChEBI" id="CHEBI:57692"/>
    </cofactor>
</comment>
<gene>
    <name evidence="7" type="ORF">QM012_000782</name>
</gene>
<dbReference type="InterPro" id="IPR006094">
    <property type="entry name" value="Oxid_FAD_bind_N"/>
</dbReference>
<organism evidence="7 8">
    <name type="scientific">Aureobasidium pullulans</name>
    <name type="common">Black yeast</name>
    <name type="synonym">Pullularia pullulans</name>
    <dbReference type="NCBI Taxonomy" id="5580"/>
    <lineage>
        <taxon>Eukaryota</taxon>
        <taxon>Fungi</taxon>
        <taxon>Dikarya</taxon>
        <taxon>Ascomycota</taxon>
        <taxon>Pezizomycotina</taxon>
        <taxon>Dothideomycetes</taxon>
        <taxon>Dothideomycetidae</taxon>
        <taxon>Dothideales</taxon>
        <taxon>Saccotheciaceae</taxon>
        <taxon>Aureobasidium</taxon>
    </lineage>
</organism>
<dbReference type="Pfam" id="PF08031">
    <property type="entry name" value="BBE"/>
    <property type="match status" value="1"/>
</dbReference>
<dbReference type="Pfam" id="PF01565">
    <property type="entry name" value="FAD_binding_4"/>
    <property type="match status" value="1"/>
</dbReference>
<evidence type="ECO:0000256" key="3">
    <source>
        <dbReference type="ARBA" id="ARBA00022630"/>
    </source>
</evidence>
<sequence>MTPPPHQNGVEVNGASCDKLALTSSQIDTLRQALQGTTAKIVLPQDEGYDAAIRCWSKAAEKPAGVAIIPSNAAEVSLAVKFAVETGLELAVKGGGHSSSGASCTYGGVLIDLSAMRGVRVDAAEQLIYVQGGALWSDVDQEAWKYGLATVGGTVSHTGVGGLTLGGGYGVLSGKHGLTIDNWVGATIVLANGEIIKCGVHDEDPDLFWALRGAGQNFGVITEFILKLHPQSDLYMGTMIYPAIPEIIDRVVTATNNLYEFKEKTPTGMQTKSQGRTNTVIGFARPPEAGGAVLMLVVMQVLVDNQAEAEQIISEYLDIGPIMNTMKMGPYPDVNNLIPAPHGFRCNIKSSVFMPPLRTAFVLDALSRYEKFMNSCPDAAKTILAWEWTDPSKIVASDAGCFANRGKHLNTLIMPVWTQPENDKLCRDWARELSEHFKTELERKNLKPSDGIEGGVSLRGSKGAVLMYGNYDQTDERSKDVFGVNYKRLQRIKGRYDPNNKFKKLFAIKPVVE</sequence>
<dbReference type="PROSITE" id="PS51387">
    <property type="entry name" value="FAD_PCMH"/>
    <property type="match status" value="1"/>
</dbReference>
<evidence type="ECO:0000313" key="7">
    <source>
        <dbReference type="EMBL" id="KAK6002937.1"/>
    </source>
</evidence>
<evidence type="ECO:0000256" key="5">
    <source>
        <dbReference type="ARBA" id="ARBA00023002"/>
    </source>
</evidence>
<dbReference type="Gene3D" id="3.40.462.20">
    <property type="match status" value="1"/>
</dbReference>
<evidence type="ECO:0000256" key="4">
    <source>
        <dbReference type="ARBA" id="ARBA00022827"/>
    </source>
</evidence>